<evidence type="ECO:0000313" key="3">
    <source>
        <dbReference type="Proteomes" id="UP000059425"/>
    </source>
</evidence>
<name>A0A0N9WCE2_PSEFL</name>
<dbReference type="Pfam" id="PF16036">
    <property type="entry name" value="Chalcone_3"/>
    <property type="match status" value="1"/>
</dbReference>
<evidence type="ECO:0000259" key="1">
    <source>
        <dbReference type="Pfam" id="PF16036"/>
    </source>
</evidence>
<reference evidence="2 3" key="2">
    <citation type="journal article" date="2018" name="Nature">
        <title>Mutant phenotypes for thousands of bacterial genes of unknown function.</title>
        <authorList>
            <person name="Price M.N."/>
            <person name="Wetmore K.M."/>
            <person name="Waters R.J."/>
            <person name="Callaghan M."/>
            <person name="Ray J."/>
            <person name="Liu H."/>
            <person name="Kuehl J.V."/>
            <person name="Melnyk R.A."/>
            <person name="Lamson J.S."/>
            <person name="Suh Y."/>
            <person name="Carlson H.K."/>
            <person name="Esquivel Z."/>
            <person name="Sadeeshkumar H."/>
            <person name="Chakraborty R."/>
            <person name="Zane G.M."/>
            <person name="Rubin B.E."/>
            <person name="Wall J.D."/>
            <person name="Visel A."/>
            <person name="Bristow J."/>
            <person name="Blow M.J."/>
            <person name="Arkin A.P."/>
            <person name="Deutschbauer A.M."/>
        </authorList>
    </citation>
    <scope>NUCLEOTIDE SEQUENCE [LARGE SCALE GENOMIC DNA]</scope>
    <source>
        <strain evidence="2 3">FW300-N2C3</strain>
    </source>
</reference>
<organism evidence="2 3">
    <name type="scientific">Pseudomonas fluorescens</name>
    <dbReference type="NCBI Taxonomy" id="294"/>
    <lineage>
        <taxon>Bacteria</taxon>
        <taxon>Pseudomonadati</taxon>
        <taxon>Pseudomonadota</taxon>
        <taxon>Gammaproteobacteria</taxon>
        <taxon>Pseudomonadales</taxon>
        <taxon>Pseudomonadaceae</taxon>
        <taxon>Pseudomonas</taxon>
    </lineage>
</organism>
<dbReference type="InterPro" id="IPR016087">
    <property type="entry name" value="Chalcone_isomerase"/>
</dbReference>
<dbReference type="OrthoDB" id="8527419at2"/>
<protein>
    <recommendedName>
        <fullName evidence="1">Chalcone isomerase domain-containing protein</fullName>
    </recommendedName>
</protein>
<sequence>MIRSFAFRKSLARCMVGLLVLYCAHVWSDWRLALPGTRLVGQADFTWFGFEVYQARLWSAALLPGLETAFALELDYRRAISAQTLVETSLAEMQRIRGAPLDAGRLDAWRGHMQQAFVDVKPGSRITGVNLPGRGCRFYVNGQLSHEVMDPAFARAFFAIWLDPGTKDKKLRNQLLGLKSSRDAGVRP</sequence>
<dbReference type="AlphaFoldDB" id="A0A0N9WCE2"/>
<dbReference type="Proteomes" id="UP000059425">
    <property type="component" value="Chromosome"/>
</dbReference>
<dbReference type="EMBL" id="CP012831">
    <property type="protein sequence ID" value="ALI09993.1"/>
    <property type="molecule type" value="Genomic_DNA"/>
</dbReference>
<accession>A0A0N9WCE2</accession>
<evidence type="ECO:0000313" key="2">
    <source>
        <dbReference type="EMBL" id="ALI09993.1"/>
    </source>
</evidence>
<dbReference type="RefSeq" id="WP_060742115.1">
    <property type="nucleotide sequence ID" value="NZ_CP012831.1"/>
</dbReference>
<proteinExistence type="predicted"/>
<feature type="domain" description="Chalcone isomerase" evidence="1">
    <location>
        <begin position="73"/>
        <end position="177"/>
    </location>
</feature>
<gene>
    <name evidence="2" type="ORF">AO356_25295</name>
</gene>
<reference evidence="3" key="1">
    <citation type="submission" date="2015-09" db="EMBL/GenBank/DDBJ databases">
        <title>Whole genome sequence of Pseudomonas fluorescens FW300-N2C3.</title>
        <authorList>
            <person name="Ray J."/>
            <person name="Melnyk R."/>
            <person name="Deutschbauer A."/>
        </authorList>
    </citation>
    <scope>NUCLEOTIDE SEQUENCE [LARGE SCALE GENOMIC DNA]</scope>
    <source>
        <strain evidence="3">FW300-N2C3</strain>
    </source>
</reference>